<dbReference type="EnsemblMetazoa" id="ISCW014042-RA">
    <property type="protein sequence ID" value="ISCW014042-PA"/>
    <property type="gene ID" value="ISCW014042"/>
</dbReference>
<dbReference type="InParanoid" id="B7QMJ3"/>
<evidence type="ECO:0000313" key="4">
    <source>
        <dbReference type="Proteomes" id="UP000001555"/>
    </source>
</evidence>
<evidence type="ECO:0000313" key="2">
    <source>
        <dbReference type="EMBL" id="EEC20065.1"/>
    </source>
</evidence>
<feature type="region of interest" description="Disordered" evidence="1">
    <location>
        <begin position="75"/>
        <end position="105"/>
    </location>
</feature>
<proteinExistence type="predicted"/>
<accession>B7QMJ3</accession>
<evidence type="ECO:0000313" key="3">
    <source>
        <dbReference type="EnsemblMetazoa" id="ISCW014042-PA"/>
    </source>
</evidence>
<dbReference type="HOGENOM" id="CLU_2239547_0_0_1"/>
<gene>
    <name evidence="2" type="ORF">IscW_ISCW014042</name>
</gene>
<dbReference type="EMBL" id="ABJB010228525">
    <property type="status" value="NOT_ANNOTATED_CDS"/>
    <property type="molecule type" value="Genomic_DNA"/>
</dbReference>
<protein>
    <submittedName>
        <fullName evidence="2 3">Uncharacterized protein</fullName>
    </submittedName>
</protein>
<keyword evidence="4" id="KW-1185">Reference proteome</keyword>
<dbReference type="VEuPathDB" id="VectorBase:ISCW014042"/>
<dbReference type="EMBL" id="DS971592">
    <property type="protein sequence ID" value="EEC20065.1"/>
    <property type="molecule type" value="Genomic_DNA"/>
</dbReference>
<dbReference type="PaxDb" id="6945-B7QMJ3"/>
<organism>
    <name type="scientific">Ixodes scapularis</name>
    <name type="common">Black-legged tick</name>
    <name type="synonym">Deer tick</name>
    <dbReference type="NCBI Taxonomy" id="6945"/>
    <lineage>
        <taxon>Eukaryota</taxon>
        <taxon>Metazoa</taxon>
        <taxon>Ecdysozoa</taxon>
        <taxon>Arthropoda</taxon>
        <taxon>Chelicerata</taxon>
        <taxon>Arachnida</taxon>
        <taxon>Acari</taxon>
        <taxon>Parasitiformes</taxon>
        <taxon>Ixodida</taxon>
        <taxon>Ixodoidea</taxon>
        <taxon>Ixodidae</taxon>
        <taxon>Ixodinae</taxon>
        <taxon>Ixodes</taxon>
    </lineage>
</organism>
<dbReference type="AlphaFoldDB" id="B7QMJ3"/>
<dbReference type="Proteomes" id="UP000001555">
    <property type="component" value="Unassembled WGS sequence"/>
</dbReference>
<evidence type="ECO:0000256" key="1">
    <source>
        <dbReference type="SAM" id="MobiDB-lite"/>
    </source>
</evidence>
<dbReference type="VEuPathDB" id="VectorBase:ISCI014042"/>
<reference evidence="3" key="2">
    <citation type="submission" date="2020-05" db="UniProtKB">
        <authorList>
            <consortium name="EnsemblMetazoa"/>
        </authorList>
    </citation>
    <scope>IDENTIFICATION</scope>
    <source>
        <strain evidence="3">wikel</strain>
    </source>
</reference>
<name>B7QMJ3_IXOSC</name>
<reference evidence="2 4" key="1">
    <citation type="submission" date="2008-03" db="EMBL/GenBank/DDBJ databases">
        <title>Annotation of Ixodes scapularis.</title>
        <authorList>
            <consortium name="Ixodes scapularis Genome Project Consortium"/>
            <person name="Caler E."/>
            <person name="Hannick L.I."/>
            <person name="Bidwell S."/>
            <person name="Joardar V."/>
            <person name="Thiagarajan M."/>
            <person name="Amedeo P."/>
            <person name="Galinsky K.J."/>
            <person name="Schobel S."/>
            <person name="Inman J."/>
            <person name="Hostetler J."/>
            <person name="Miller J."/>
            <person name="Hammond M."/>
            <person name="Megy K."/>
            <person name="Lawson D."/>
            <person name="Kodira C."/>
            <person name="Sutton G."/>
            <person name="Meyer J."/>
            <person name="Hill C.A."/>
            <person name="Birren B."/>
            <person name="Nene V."/>
            <person name="Collins F."/>
            <person name="Alarcon-Chaidez F."/>
            <person name="Wikel S."/>
            <person name="Strausberg R."/>
        </authorList>
    </citation>
    <scope>NUCLEOTIDE SEQUENCE [LARGE SCALE GENOMIC DNA]</scope>
    <source>
        <strain evidence="4">Wikel</strain>
        <strain evidence="2">Wikel colony</strain>
    </source>
</reference>
<sequence>MPDDFTKVLRRRRPRSWPVPRQVTLHCDSLQEHWQPGVGTPQPLRHLHLLVLFARTSTSNRRHDTPAFATSFFATSEPLSNRGRKGRYTHQSETYGRHRSKSCFP</sequence>